<dbReference type="CDD" id="cd06262">
    <property type="entry name" value="metallo-hydrolase-like_MBL-fold"/>
    <property type="match status" value="1"/>
</dbReference>
<name>A0ABP9ARH6_9ACTN</name>
<dbReference type="InterPro" id="IPR001279">
    <property type="entry name" value="Metallo-B-lactamas"/>
</dbReference>
<dbReference type="SUPFAM" id="SSF56281">
    <property type="entry name" value="Metallo-hydrolase/oxidoreductase"/>
    <property type="match status" value="1"/>
</dbReference>
<reference evidence="3" key="1">
    <citation type="journal article" date="2019" name="Int. J. Syst. Evol. Microbiol.">
        <title>The Global Catalogue of Microorganisms (GCM) 10K type strain sequencing project: providing services to taxonomists for standard genome sequencing and annotation.</title>
        <authorList>
            <consortium name="The Broad Institute Genomics Platform"/>
            <consortium name="The Broad Institute Genome Sequencing Center for Infectious Disease"/>
            <person name="Wu L."/>
            <person name="Ma J."/>
        </authorList>
    </citation>
    <scope>NUCLEOTIDE SEQUENCE [LARGE SCALE GENOMIC DNA]</scope>
    <source>
        <strain evidence="3">JCM 18324</strain>
    </source>
</reference>
<dbReference type="Proteomes" id="UP001501147">
    <property type="component" value="Unassembled WGS sequence"/>
</dbReference>
<dbReference type="PANTHER" id="PTHR46233:SF1">
    <property type="entry name" value="CONSERVED PROTEIN"/>
    <property type="match status" value="1"/>
</dbReference>
<dbReference type="Gene3D" id="3.60.15.10">
    <property type="entry name" value="Ribonuclease Z/Hydroxyacylglutathione hydrolase-like"/>
    <property type="match status" value="1"/>
</dbReference>
<accession>A0ABP9ARH6</accession>
<dbReference type="RefSeq" id="WP_345614722.1">
    <property type="nucleotide sequence ID" value="NZ_BAABJV010000010.1"/>
</dbReference>
<keyword evidence="3" id="KW-1185">Reference proteome</keyword>
<evidence type="ECO:0000313" key="2">
    <source>
        <dbReference type="EMBL" id="GAA4784988.1"/>
    </source>
</evidence>
<organism evidence="2 3">
    <name type="scientific">Streptomyces sanyensis</name>
    <dbReference type="NCBI Taxonomy" id="568869"/>
    <lineage>
        <taxon>Bacteria</taxon>
        <taxon>Bacillati</taxon>
        <taxon>Actinomycetota</taxon>
        <taxon>Actinomycetes</taxon>
        <taxon>Kitasatosporales</taxon>
        <taxon>Streptomycetaceae</taxon>
        <taxon>Streptomyces</taxon>
    </lineage>
</organism>
<dbReference type="EMBL" id="BAABJV010000010">
    <property type="protein sequence ID" value="GAA4784988.1"/>
    <property type="molecule type" value="Genomic_DNA"/>
</dbReference>
<dbReference type="Pfam" id="PF00753">
    <property type="entry name" value="Lactamase_B"/>
    <property type="match status" value="1"/>
</dbReference>
<feature type="domain" description="Metallo-beta-lactamase" evidence="1">
    <location>
        <begin position="32"/>
        <end position="197"/>
    </location>
</feature>
<dbReference type="InterPro" id="IPR036866">
    <property type="entry name" value="RibonucZ/Hydroxyglut_hydro"/>
</dbReference>
<comment type="caution">
    <text evidence="2">The sequence shown here is derived from an EMBL/GenBank/DDBJ whole genome shotgun (WGS) entry which is preliminary data.</text>
</comment>
<dbReference type="InterPro" id="IPR051453">
    <property type="entry name" value="MBL_Glyoxalase_II"/>
</dbReference>
<evidence type="ECO:0000313" key="3">
    <source>
        <dbReference type="Proteomes" id="UP001501147"/>
    </source>
</evidence>
<proteinExistence type="predicted"/>
<protein>
    <submittedName>
        <fullName evidence="2">MBL fold metallo-hydrolase</fullName>
    </submittedName>
</protein>
<sequence length="218" mass="23183">MTYSGAVRVGGPADVHELTDLMISKVAVGPMDNNCYLLRCRATGEQLLIDAAAEAGTLLRLIGDDSITTVVTTHRHADHWGALAEVVAATGARTCAGREDVEGIPVPTDTAVDDGDTLRVGRVELTARHLVGHTPGSIALVYDDPHGHPHLFTGDCLFPGGVGNTHQDPGAFTSLLDGVEEKLFGPLPDETWVYPGHGKDTTLGAERPHLAEWRARGW</sequence>
<gene>
    <name evidence="2" type="ORF">GCM10023329_39400</name>
</gene>
<evidence type="ECO:0000259" key="1">
    <source>
        <dbReference type="SMART" id="SM00849"/>
    </source>
</evidence>
<dbReference type="SMART" id="SM00849">
    <property type="entry name" value="Lactamase_B"/>
    <property type="match status" value="1"/>
</dbReference>
<dbReference type="PANTHER" id="PTHR46233">
    <property type="entry name" value="HYDROXYACYLGLUTATHIONE HYDROLASE GLOC"/>
    <property type="match status" value="1"/>
</dbReference>